<sequence>MISPYASSPPDVLHHLSKLLDHTISIRLLPGFLWIHTPARPARYYLIPPPRSNEAKPPVLPAQPSIHRGNVTIGIYLFNRPWAPVMAESYAALCKMWTLATGDPTHEEVIIEVKVDEEECLYHDERCSSNRSVDKDGCHPVGLVPPLLEFPQSTSHTGFNWEGQLSSLPKTLRLPYLRHTPNLSTFKLTGCDIAIDDFVGILQHCPNLVTVNVSRINANTPILIKTFPRKIRTRFPHCLAKLTVSSAIDIHQLFLSIEWKRLSHLSLALAVGRIKVEDLKIPWNQLSELILDCWLRQDEVEAICPQVDKETQVKICHSKIMPRRYQTIGVAGRFGNFRMVQ</sequence>
<dbReference type="EMBL" id="KN838613">
    <property type="protein sequence ID" value="KIK01069.1"/>
    <property type="molecule type" value="Genomic_DNA"/>
</dbReference>
<evidence type="ECO:0000313" key="1">
    <source>
        <dbReference type="EMBL" id="KIK01069.1"/>
    </source>
</evidence>
<organism evidence="1 2">
    <name type="scientific">Laccaria amethystina LaAM-08-1</name>
    <dbReference type="NCBI Taxonomy" id="1095629"/>
    <lineage>
        <taxon>Eukaryota</taxon>
        <taxon>Fungi</taxon>
        <taxon>Dikarya</taxon>
        <taxon>Basidiomycota</taxon>
        <taxon>Agaricomycotina</taxon>
        <taxon>Agaricomycetes</taxon>
        <taxon>Agaricomycetidae</taxon>
        <taxon>Agaricales</taxon>
        <taxon>Agaricineae</taxon>
        <taxon>Hydnangiaceae</taxon>
        <taxon>Laccaria</taxon>
    </lineage>
</organism>
<dbReference type="Proteomes" id="UP000054477">
    <property type="component" value="Unassembled WGS sequence"/>
</dbReference>
<dbReference type="SUPFAM" id="SSF52047">
    <property type="entry name" value="RNI-like"/>
    <property type="match status" value="1"/>
</dbReference>
<reference evidence="2" key="2">
    <citation type="submission" date="2015-01" db="EMBL/GenBank/DDBJ databases">
        <title>Evolutionary Origins and Diversification of the Mycorrhizal Mutualists.</title>
        <authorList>
            <consortium name="DOE Joint Genome Institute"/>
            <consortium name="Mycorrhizal Genomics Consortium"/>
            <person name="Kohler A."/>
            <person name="Kuo A."/>
            <person name="Nagy L.G."/>
            <person name="Floudas D."/>
            <person name="Copeland A."/>
            <person name="Barry K.W."/>
            <person name="Cichocki N."/>
            <person name="Veneault-Fourrey C."/>
            <person name="LaButti K."/>
            <person name="Lindquist E.A."/>
            <person name="Lipzen A."/>
            <person name="Lundell T."/>
            <person name="Morin E."/>
            <person name="Murat C."/>
            <person name="Riley R."/>
            <person name="Ohm R."/>
            <person name="Sun H."/>
            <person name="Tunlid A."/>
            <person name="Henrissat B."/>
            <person name="Grigoriev I.V."/>
            <person name="Hibbett D.S."/>
            <person name="Martin F."/>
        </authorList>
    </citation>
    <scope>NUCLEOTIDE SEQUENCE [LARGE SCALE GENOMIC DNA]</scope>
    <source>
        <strain evidence="2">LaAM-08-1</strain>
    </source>
</reference>
<dbReference type="AlphaFoldDB" id="A0A0C9XHQ9"/>
<evidence type="ECO:0000313" key="2">
    <source>
        <dbReference type="Proteomes" id="UP000054477"/>
    </source>
</evidence>
<accession>A0A0C9XHQ9</accession>
<protein>
    <submittedName>
        <fullName evidence="1">Uncharacterized protein</fullName>
    </submittedName>
</protein>
<name>A0A0C9XHQ9_9AGAR</name>
<proteinExistence type="predicted"/>
<dbReference type="Gene3D" id="3.80.10.10">
    <property type="entry name" value="Ribonuclease Inhibitor"/>
    <property type="match status" value="1"/>
</dbReference>
<gene>
    <name evidence="1" type="ORF">K443DRAFT_132473</name>
</gene>
<keyword evidence="2" id="KW-1185">Reference proteome</keyword>
<dbReference type="HOGENOM" id="CLU_737833_0_0_1"/>
<dbReference type="InterPro" id="IPR032675">
    <property type="entry name" value="LRR_dom_sf"/>
</dbReference>
<reference evidence="1 2" key="1">
    <citation type="submission" date="2014-04" db="EMBL/GenBank/DDBJ databases">
        <authorList>
            <consortium name="DOE Joint Genome Institute"/>
            <person name="Kuo A."/>
            <person name="Kohler A."/>
            <person name="Nagy L.G."/>
            <person name="Floudas D."/>
            <person name="Copeland A."/>
            <person name="Barry K.W."/>
            <person name="Cichocki N."/>
            <person name="Veneault-Fourrey C."/>
            <person name="LaButti K."/>
            <person name="Lindquist E.A."/>
            <person name="Lipzen A."/>
            <person name="Lundell T."/>
            <person name="Morin E."/>
            <person name="Murat C."/>
            <person name="Sun H."/>
            <person name="Tunlid A."/>
            <person name="Henrissat B."/>
            <person name="Grigoriev I.V."/>
            <person name="Hibbett D.S."/>
            <person name="Martin F."/>
            <person name="Nordberg H.P."/>
            <person name="Cantor M.N."/>
            <person name="Hua S.X."/>
        </authorList>
    </citation>
    <scope>NUCLEOTIDE SEQUENCE [LARGE SCALE GENOMIC DNA]</scope>
    <source>
        <strain evidence="1 2">LaAM-08-1</strain>
    </source>
</reference>